<comment type="caution">
    <text evidence="1">The sequence shown here is derived from an EMBL/GenBank/DDBJ whole genome shotgun (WGS) entry which is preliminary data.</text>
</comment>
<organism evidence="1 2">
    <name type="scientific">Bremia lactucae</name>
    <name type="common">Lettuce downy mildew</name>
    <dbReference type="NCBI Taxonomy" id="4779"/>
    <lineage>
        <taxon>Eukaryota</taxon>
        <taxon>Sar</taxon>
        <taxon>Stramenopiles</taxon>
        <taxon>Oomycota</taxon>
        <taxon>Peronosporomycetes</taxon>
        <taxon>Peronosporales</taxon>
        <taxon>Peronosporaceae</taxon>
        <taxon>Bremia</taxon>
    </lineage>
</organism>
<dbReference type="KEGG" id="blac:94350151"/>
<keyword evidence="2" id="KW-1185">Reference proteome</keyword>
<evidence type="ECO:0000313" key="2">
    <source>
        <dbReference type="Proteomes" id="UP000294530"/>
    </source>
</evidence>
<dbReference type="EMBL" id="SHOA02000069">
    <property type="protein sequence ID" value="TDH70597.1"/>
    <property type="molecule type" value="Genomic_DNA"/>
</dbReference>
<dbReference type="OrthoDB" id="4062651at2759"/>
<name>A0A976FPJ8_BRELC</name>
<evidence type="ECO:0008006" key="3">
    <source>
        <dbReference type="Google" id="ProtNLM"/>
    </source>
</evidence>
<dbReference type="RefSeq" id="XP_067820096.1">
    <property type="nucleotide sequence ID" value="XM_067964480.1"/>
</dbReference>
<evidence type="ECO:0000313" key="1">
    <source>
        <dbReference type="EMBL" id="TDH70597.1"/>
    </source>
</evidence>
<sequence length="80" mass="8507">MQSFRGTGNFTGEQPSGKPDVYALGVVLVEIVTGETRIINAQRLPMKRPGSENGLLSTAEKIGVFTSMLQGNAESSLLLP</sequence>
<accession>A0A976FPJ8</accession>
<reference evidence="1 2" key="1">
    <citation type="journal article" date="2021" name="Genome Biol.">
        <title>AFLAP: assembly-free linkage analysis pipeline using k-mers from genome sequencing data.</title>
        <authorList>
            <person name="Fletcher K."/>
            <person name="Zhang L."/>
            <person name="Gil J."/>
            <person name="Han R."/>
            <person name="Cavanaugh K."/>
            <person name="Michelmore R."/>
        </authorList>
    </citation>
    <scope>NUCLEOTIDE SEQUENCE [LARGE SCALE GENOMIC DNA]</scope>
    <source>
        <strain evidence="1 2">SF5</strain>
    </source>
</reference>
<proteinExistence type="predicted"/>
<protein>
    <recommendedName>
        <fullName evidence="3">Protein kinase domain-containing protein</fullName>
    </recommendedName>
</protein>
<gene>
    <name evidence="1" type="ORF">CCR75_006410</name>
</gene>
<dbReference type="GeneID" id="94350151"/>
<dbReference type="AlphaFoldDB" id="A0A976FPJ8"/>
<dbReference type="Proteomes" id="UP000294530">
    <property type="component" value="Unassembled WGS sequence"/>
</dbReference>